<dbReference type="SMART" id="SM00855">
    <property type="entry name" value="PGAM"/>
    <property type="match status" value="1"/>
</dbReference>
<dbReference type="InterPro" id="IPR029033">
    <property type="entry name" value="His_PPase_superfam"/>
</dbReference>
<dbReference type="PANTHER" id="PTHR48100">
    <property type="entry name" value="BROAD-SPECIFICITY PHOSPHATASE YOR283W-RELATED"/>
    <property type="match status" value="1"/>
</dbReference>
<organism evidence="2 3">
    <name type="scientific">Egibacter rhizosphaerae</name>
    <dbReference type="NCBI Taxonomy" id="1670831"/>
    <lineage>
        <taxon>Bacteria</taxon>
        <taxon>Bacillati</taxon>
        <taxon>Actinomycetota</taxon>
        <taxon>Nitriliruptoria</taxon>
        <taxon>Egibacterales</taxon>
        <taxon>Egibacteraceae</taxon>
        <taxon>Egibacter</taxon>
    </lineage>
</organism>
<reference evidence="2 3" key="1">
    <citation type="submission" date="2019-01" db="EMBL/GenBank/DDBJ databases">
        <title>Egibacter rhizosphaerae EGI 80759T.</title>
        <authorList>
            <person name="Chen D.-D."/>
            <person name="Tian Y."/>
            <person name="Jiao J.-Y."/>
            <person name="Zhang X.-T."/>
            <person name="Zhang Y.-G."/>
            <person name="Zhang Y."/>
            <person name="Xiao M."/>
            <person name="Shu W.-S."/>
            <person name="Li W.-J."/>
        </authorList>
    </citation>
    <scope>NUCLEOTIDE SEQUENCE [LARGE SCALE GENOMIC DNA]</scope>
    <source>
        <strain evidence="2 3">EGI 80759</strain>
    </source>
</reference>
<dbReference type="KEGG" id="erz:ER308_17185"/>
<evidence type="ECO:0000256" key="1">
    <source>
        <dbReference type="SAM" id="MobiDB-lite"/>
    </source>
</evidence>
<dbReference type="EMBL" id="CP036402">
    <property type="protein sequence ID" value="QBI21132.1"/>
    <property type="molecule type" value="Genomic_DNA"/>
</dbReference>
<dbReference type="OrthoDB" id="4120859at2"/>
<name>A0A411YJ72_9ACTN</name>
<feature type="compositionally biased region" description="Basic residues" evidence="1">
    <location>
        <begin position="207"/>
        <end position="223"/>
    </location>
</feature>
<dbReference type="PANTHER" id="PTHR48100:SF2">
    <property type="entry name" value="CONSERVED PROTEIN"/>
    <property type="match status" value="1"/>
</dbReference>
<evidence type="ECO:0000313" key="3">
    <source>
        <dbReference type="Proteomes" id="UP000291469"/>
    </source>
</evidence>
<dbReference type="GO" id="GO:0005737">
    <property type="term" value="C:cytoplasm"/>
    <property type="evidence" value="ECO:0007669"/>
    <property type="project" value="TreeGrafter"/>
</dbReference>
<dbReference type="Pfam" id="PF00300">
    <property type="entry name" value="His_Phos_1"/>
    <property type="match status" value="1"/>
</dbReference>
<gene>
    <name evidence="2" type="ORF">ER308_17185</name>
</gene>
<dbReference type="Gene3D" id="3.40.50.1240">
    <property type="entry name" value="Phosphoglycerate mutase-like"/>
    <property type="match status" value="1"/>
</dbReference>
<dbReference type="RefSeq" id="WP_131156125.1">
    <property type="nucleotide sequence ID" value="NZ_CP036402.1"/>
</dbReference>
<accession>A0A411YJ72</accession>
<dbReference type="AlphaFoldDB" id="A0A411YJ72"/>
<dbReference type="InterPro" id="IPR050275">
    <property type="entry name" value="PGM_Phosphatase"/>
</dbReference>
<feature type="region of interest" description="Disordered" evidence="1">
    <location>
        <begin position="192"/>
        <end position="223"/>
    </location>
</feature>
<sequence length="223" mass="24219">MTTLLLIRHGVTSATGKRLGGRTEAPLDERGVAQARAAAERLASLPIRAVYASPLRRTWETAEHIAAARRLDPRRADGLIEVEYGRWTDRPLTQVAKTKLWEAVQNRPSLVTFPEGETIRGAQERAVATVEDLVAAHRRDVVAAVSHADVIKGVIAFYLGQPLDLFQRLVIAPGSVSALQLAPGGRPALLRLNDDGPLDPAAFRAPPSRRPRAGSRSRRPSEG</sequence>
<dbReference type="InterPro" id="IPR013078">
    <property type="entry name" value="His_Pase_superF_clade-1"/>
</dbReference>
<keyword evidence="3" id="KW-1185">Reference proteome</keyword>
<protein>
    <submittedName>
        <fullName evidence="2">Phosphoglycerate mutase</fullName>
    </submittedName>
</protein>
<dbReference type="GO" id="GO:0016791">
    <property type="term" value="F:phosphatase activity"/>
    <property type="evidence" value="ECO:0007669"/>
    <property type="project" value="TreeGrafter"/>
</dbReference>
<dbReference type="CDD" id="cd07067">
    <property type="entry name" value="HP_PGM_like"/>
    <property type="match status" value="1"/>
</dbReference>
<evidence type="ECO:0000313" key="2">
    <source>
        <dbReference type="EMBL" id="QBI21132.1"/>
    </source>
</evidence>
<dbReference type="Proteomes" id="UP000291469">
    <property type="component" value="Chromosome"/>
</dbReference>
<dbReference type="SUPFAM" id="SSF53254">
    <property type="entry name" value="Phosphoglycerate mutase-like"/>
    <property type="match status" value="1"/>
</dbReference>
<proteinExistence type="predicted"/>